<dbReference type="InterPro" id="IPR019888">
    <property type="entry name" value="Tscrpt_reg_AsnC-like"/>
</dbReference>
<dbReference type="EMBL" id="QQSY01000009">
    <property type="protein sequence ID" value="RDI96875.1"/>
    <property type="molecule type" value="Genomic_DNA"/>
</dbReference>
<dbReference type="CDD" id="cd00090">
    <property type="entry name" value="HTH_ARSR"/>
    <property type="match status" value="1"/>
</dbReference>
<dbReference type="RefSeq" id="WP_114826846.1">
    <property type="nucleotide sequence ID" value="NZ_QQSY01000009.1"/>
</dbReference>
<protein>
    <submittedName>
        <fullName evidence="6">Lrp/AsnC family transcriptional regulator</fullName>
    </submittedName>
</protein>
<dbReference type="PRINTS" id="PR00033">
    <property type="entry name" value="HTHASNC"/>
</dbReference>
<name>A0A370K2I2_9GAMM</name>
<dbReference type="InterPro" id="IPR011008">
    <property type="entry name" value="Dimeric_a/b-barrel"/>
</dbReference>
<evidence type="ECO:0000313" key="6">
    <source>
        <dbReference type="EMBL" id="RDI96875.1"/>
    </source>
</evidence>
<dbReference type="SUPFAM" id="SSF46785">
    <property type="entry name" value="Winged helix' DNA-binding domain"/>
    <property type="match status" value="1"/>
</dbReference>
<evidence type="ECO:0000256" key="1">
    <source>
        <dbReference type="ARBA" id="ARBA00023015"/>
    </source>
</evidence>
<evidence type="ECO:0000313" key="7">
    <source>
        <dbReference type="Proteomes" id="UP000254711"/>
    </source>
</evidence>
<gene>
    <name evidence="6" type="ORF">DVT68_19295</name>
</gene>
<dbReference type="InterPro" id="IPR011991">
    <property type="entry name" value="ArsR-like_HTH"/>
</dbReference>
<keyword evidence="1" id="KW-0805">Transcription regulation</keyword>
<dbReference type="GO" id="GO:0005829">
    <property type="term" value="C:cytosol"/>
    <property type="evidence" value="ECO:0007669"/>
    <property type="project" value="TreeGrafter"/>
</dbReference>
<accession>A0A370K2I2</accession>
<dbReference type="InterPro" id="IPR036388">
    <property type="entry name" value="WH-like_DNA-bd_sf"/>
</dbReference>
<dbReference type="PANTHER" id="PTHR30154:SF34">
    <property type="entry name" value="TRANSCRIPTIONAL REGULATOR AZLB"/>
    <property type="match status" value="1"/>
</dbReference>
<dbReference type="Proteomes" id="UP000254711">
    <property type="component" value="Unassembled WGS sequence"/>
</dbReference>
<feature type="domain" description="HTH asnC-type" evidence="5">
    <location>
        <begin position="5"/>
        <end position="66"/>
    </location>
</feature>
<dbReference type="GO" id="GO:0006355">
    <property type="term" value="P:regulation of DNA-templated transcription"/>
    <property type="evidence" value="ECO:0007669"/>
    <property type="project" value="UniProtKB-ARBA"/>
</dbReference>
<feature type="region of interest" description="Disordered" evidence="4">
    <location>
        <begin position="154"/>
        <end position="200"/>
    </location>
</feature>
<sequence length="200" mass="22373">MNSELDKTDRRILAVLQKDARRPAELIGSDIGLSASAVQRRIVRMREEGIIVAEVAVVDPKRAGLPLTMIVDVEVERERPELLASLKQWIATEPRIQEAWYVTGAGDYVLIVVARDVDDFEALMQRLVADNANVRRFQTRVALSTLKRGMLVPLDLPSESRTTRPDAPGDDKTTLPKAGKQRRDQGARKDTRHRSGKAAR</sequence>
<dbReference type="Pfam" id="PF01037">
    <property type="entry name" value="AsnC_trans_reg"/>
    <property type="match status" value="1"/>
</dbReference>
<organism evidence="6 7">
    <name type="scientific">Dyella solisilvae</name>
    <dbReference type="NCBI Taxonomy" id="1920168"/>
    <lineage>
        <taxon>Bacteria</taxon>
        <taxon>Pseudomonadati</taxon>
        <taxon>Pseudomonadota</taxon>
        <taxon>Gammaproteobacteria</taxon>
        <taxon>Lysobacterales</taxon>
        <taxon>Rhodanobacteraceae</taxon>
        <taxon>Dyella</taxon>
    </lineage>
</organism>
<dbReference type="SUPFAM" id="SSF54909">
    <property type="entry name" value="Dimeric alpha+beta barrel"/>
    <property type="match status" value="1"/>
</dbReference>
<evidence type="ECO:0000256" key="2">
    <source>
        <dbReference type="ARBA" id="ARBA00023125"/>
    </source>
</evidence>
<keyword evidence="3" id="KW-0804">Transcription</keyword>
<dbReference type="InterPro" id="IPR019887">
    <property type="entry name" value="Tscrpt_reg_AsnC/Lrp_C"/>
</dbReference>
<evidence type="ECO:0000256" key="4">
    <source>
        <dbReference type="SAM" id="MobiDB-lite"/>
    </source>
</evidence>
<keyword evidence="7" id="KW-1185">Reference proteome</keyword>
<dbReference type="PANTHER" id="PTHR30154">
    <property type="entry name" value="LEUCINE-RESPONSIVE REGULATORY PROTEIN"/>
    <property type="match status" value="1"/>
</dbReference>
<dbReference type="InterPro" id="IPR036390">
    <property type="entry name" value="WH_DNA-bd_sf"/>
</dbReference>
<dbReference type="Gene3D" id="3.30.70.920">
    <property type="match status" value="1"/>
</dbReference>
<dbReference type="InterPro" id="IPR000485">
    <property type="entry name" value="AsnC-type_HTH_dom"/>
</dbReference>
<comment type="caution">
    <text evidence="6">The sequence shown here is derived from an EMBL/GenBank/DDBJ whole genome shotgun (WGS) entry which is preliminary data.</text>
</comment>
<dbReference type="AlphaFoldDB" id="A0A370K2I2"/>
<feature type="compositionally biased region" description="Basic residues" evidence="4">
    <location>
        <begin position="190"/>
        <end position="200"/>
    </location>
</feature>
<dbReference type="SMART" id="SM00344">
    <property type="entry name" value="HTH_ASNC"/>
    <property type="match status" value="1"/>
</dbReference>
<evidence type="ECO:0000256" key="3">
    <source>
        <dbReference type="ARBA" id="ARBA00023163"/>
    </source>
</evidence>
<dbReference type="GO" id="GO:0043565">
    <property type="term" value="F:sequence-specific DNA binding"/>
    <property type="evidence" value="ECO:0007669"/>
    <property type="project" value="InterPro"/>
</dbReference>
<dbReference type="OrthoDB" id="8590699at2"/>
<dbReference type="Gene3D" id="1.10.10.10">
    <property type="entry name" value="Winged helix-like DNA-binding domain superfamily/Winged helix DNA-binding domain"/>
    <property type="match status" value="1"/>
</dbReference>
<feature type="compositionally biased region" description="Basic and acidic residues" evidence="4">
    <location>
        <begin position="161"/>
        <end position="174"/>
    </location>
</feature>
<dbReference type="PROSITE" id="PS50956">
    <property type="entry name" value="HTH_ASNC_2"/>
    <property type="match status" value="1"/>
</dbReference>
<reference evidence="6 7" key="1">
    <citation type="submission" date="2018-07" db="EMBL/GenBank/DDBJ databases">
        <title>Dyella solisilvae sp. nov., isolated from the pine and broad-leaved mixed forest soil.</title>
        <authorList>
            <person name="Gao Z."/>
            <person name="Qiu L."/>
        </authorList>
    </citation>
    <scope>NUCLEOTIDE SEQUENCE [LARGE SCALE GENOMIC DNA]</scope>
    <source>
        <strain evidence="6 7">DHG54</strain>
    </source>
</reference>
<proteinExistence type="predicted"/>
<evidence type="ECO:0000259" key="5">
    <source>
        <dbReference type="PROSITE" id="PS50956"/>
    </source>
</evidence>
<dbReference type="GO" id="GO:0043200">
    <property type="term" value="P:response to amino acid"/>
    <property type="evidence" value="ECO:0007669"/>
    <property type="project" value="TreeGrafter"/>
</dbReference>
<keyword evidence="2" id="KW-0238">DNA-binding</keyword>
<dbReference type="Pfam" id="PF13404">
    <property type="entry name" value="HTH_AsnC-type"/>
    <property type="match status" value="1"/>
</dbReference>